<feature type="binding site" evidence="5">
    <location>
        <position position="231"/>
    </location>
    <ligand>
        <name>FAD</name>
        <dbReference type="ChEBI" id="CHEBI:57692"/>
    </ligand>
</feature>
<evidence type="ECO:0000256" key="2">
    <source>
        <dbReference type="ARBA" id="ARBA00010790"/>
    </source>
</evidence>
<evidence type="ECO:0000256" key="1">
    <source>
        <dbReference type="ARBA" id="ARBA00001974"/>
    </source>
</evidence>
<dbReference type="InterPro" id="IPR000172">
    <property type="entry name" value="GMC_OxRdtase_N"/>
</dbReference>
<gene>
    <name evidence="8" type="ORF">GCM10010964_04220</name>
</gene>
<dbReference type="PROSITE" id="PS00623">
    <property type="entry name" value="GMC_OXRED_1"/>
    <property type="match status" value="1"/>
</dbReference>
<dbReference type="EMBL" id="BMKS01000001">
    <property type="protein sequence ID" value="GGG19136.1"/>
    <property type="molecule type" value="Genomic_DNA"/>
</dbReference>
<dbReference type="PANTHER" id="PTHR11552">
    <property type="entry name" value="GLUCOSE-METHANOL-CHOLINE GMC OXIDOREDUCTASE"/>
    <property type="match status" value="1"/>
</dbReference>
<dbReference type="SUPFAM" id="SSF54373">
    <property type="entry name" value="FAD-linked reductases, C-terminal domain"/>
    <property type="match status" value="1"/>
</dbReference>
<feature type="domain" description="Glucose-methanol-choline oxidoreductase N-terminal" evidence="7">
    <location>
        <begin position="91"/>
        <end position="114"/>
    </location>
</feature>
<evidence type="ECO:0000256" key="4">
    <source>
        <dbReference type="ARBA" id="ARBA00022827"/>
    </source>
</evidence>
<keyword evidence="3 6" id="KW-0285">Flavoprotein</keyword>
<feature type="binding site" evidence="5">
    <location>
        <begin position="504"/>
        <end position="505"/>
    </location>
    <ligand>
        <name>FAD</name>
        <dbReference type="ChEBI" id="CHEBI:57692"/>
    </ligand>
</feature>
<dbReference type="Gene3D" id="3.50.50.60">
    <property type="entry name" value="FAD/NAD(P)-binding domain"/>
    <property type="match status" value="2"/>
</dbReference>
<accession>A0A8J3EAU0</accession>
<dbReference type="Pfam" id="PF05199">
    <property type="entry name" value="GMC_oxred_C"/>
    <property type="match status" value="1"/>
</dbReference>
<organism evidence="8 9">
    <name type="scientific">Caldovatus sediminis</name>
    <dbReference type="NCBI Taxonomy" id="2041189"/>
    <lineage>
        <taxon>Bacteria</taxon>
        <taxon>Pseudomonadati</taxon>
        <taxon>Pseudomonadota</taxon>
        <taxon>Alphaproteobacteria</taxon>
        <taxon>Acetobacterales</taxon>
        <taxon>Roseomonadaceae</taxon>
        <taxon>Caldovatus</taxon>
    </lineage>
</organism>
<sequence length="569" mass="62622">MVYDTIIVGGGSAGSVLAHRLSARSAHRVLLCEAGQDTPPGKVPPEILDSYPGTAYFDPRFHWTELKVHTQVVSHNAPDSDRPPLRKYEQARVLGGGSSINGQLANRGAPTDYAEWVARGAEGWGWDDVLPYFRKVERDLDFDGPFHGKEGRIPVRRIMPEHWDGHARAVGEAFRRAGYRFLPDQNGHFEDGYFPITISNAEEQRVSAAIGYLDAETRRRENLTISTDTQVMALLFEGTRCIGVRALVGGREQEFRGNEVILSCGAIHSPAHLLRAGIGPAGHLRDLGIPVRAHLPGVGQRLMDHPSISLSSFIRRGARMTGRTTRRHIQVGLRYSSGLEGAPRGDMFVAVASKSAWHAVGEQIASFILFVNKTYSETGQVRLASPDWRAEPVVEFNLLSDRRDLERLMGGFRHLAAIQLSDPLRAVTSDPFPASYSDRVRRIGVVNTRNRILTRLIAGLLDGPAALRAWLINRYVVEGFTFEQVMRDDEALEAFVRKAAIGVWHASCSCRMGREDDPMAVVDTAGRVRGVEGLRVVDASIFPVVPCANTNFPTLMTAEKIADAILAGG</sequence>
<evidence type="ECO:0000313" key="9">
    <source>
        <dbReference type="Proteomes" id="UP000597507"/>
    </source>
</evidence>
<evidence type="ECO:0000256" key="5">
    <source>
        <dbReference type="PIRSR" id="PIRSR000137-2"/>
    </source>
</evidence>
<feature type="binding site" evidence="5">
    <location>
        <position position="93"/>
    </location>
    <ligand>
        <name>FAD</name>
        <dbReference type="ChEBI" id="CHEBI:57692"/>
    </ligand>
</feature>
<keyword evidence="4 5" id="KW-0274">FAD</keyword>
<evidence type="ECO:0000256" key="6">
    <source>
        <dbReference type="RuleBase" id="RU003968"/>
    </source>
</evidence>
<reference evidence="8 9" key="1">
    <citation type="journal article" date="2014" name="Int. J. Syst. Evol. Microbiol.">
        <title>Complete genome sequence of Corynebacterium casei LMG S-19264T (=DSM 44701T), isolated from a smear-ripened cheese.</title>
        <authorList>
            <consortium name="US DOE Joint Genome Institute (JGI-PGF)"/>
            <person name="Walter F."/>
            <person name="Albersmeier A."/>
            <person name="Kalinowski J."/>
            <person name="Ruckert C."/>
        </authorList>
    </citation>
    <scope>NUCLEOTIDE SEQUENCE [LARGE SCALE GENOMIC DNA]</scope>
    <source>
        <strain evidence="8 9">CGMCC 1.16330</strain>
    </source>
</reference>
<keyword evidence="9" id="KW-1185">Reference proteome</keyword>
<dbReference type="Pfam" id="PF00732">
    <property type="entry name" value="GMC_oxred_N"/>
    <property type="match status" value="1"/>
</dbReference>
<dbReference type="GO" id="GO:0016614">
    <property type="term" value="F:oxidoreductase activity, acting on CH-OH group of donors"/>
    <property type="evidence" value="ECO:0007669"/>
    <property type="project" value="InterPro"/>
</dbReference>
<name>A0A8J3EAU0_9PROT</name>
<dbReference type="PIRSF" id="PIRSF000137">
    <property type="entry name" value="Alcohol_oxidase"/>
    <property type="match status" value="1"/>
</dbReference>
<dbReference type="Gene3D" id="3.30.410.40">
    <property type="match status" value="1"/>
</dbReference>
<dbReference type="AlphaFoldDB" id="A0A8J3EAU0"/>
<comment type="cofactor">
    <cofactor evidence="1 5">
        <name>FAD</name>
        <dbReference type="ChEBI" id="CHEBI:57692"/>
    </cofactor>
</comment>
<dbReference type="PANTHER" id="PTHR11552:SF147">
    <property type="entry name" value="CHOLINE DEHYDROGENASE, MITOCHONDRIAL"/>
    <property type="match status" value="1"/>
</dbReference>
<evidence type="ECO:0000313" key="8">
    <source>
        <dbReference type="EMBL" id="GGG19136.1"/>
    </source>
</evidence>
<dbReference type="SUPFAM" id="SSF51905">
    <property type="entry name" value="FAD/NAD(P)-binding domain"/>
    <property type="match status" value="1"/>
</dbReference>
<proteinExistence type="inferred from homology"/>
<dbReference type="Gene3D" id="3.30.560.10">
    <property type="entry name" value="Glucose Oxidase, domain 3"/>
    <property type="match status" value="1"/>
</dbReference>
<dbReference type="InterPro" id="IPR007867">
    <property type="entry name" value="GMC_OxRtase_C"/>
</dbReference>
<dbReference type="Proteomes" id="UP000597507">
    <property type="component" value="Unassembled WGS sequence"/>
</dbReference>
<dbReference type="InterPro" id="IPR036188">
    <property type="entry name" value="FAD/NAD-bd_sf"/>
</dbReference>
<dbReference type="InterPro" id="IPR012132">
    <property type="entry name" value="GMC_OxRdtase"/>
</dbReference>
<dbReference type="GO" id="GO:0050660">
    <property type="term" value="F:flavin adenine dinucleotide binding"/>
    <property type="evidence" value="ECO:0007669"/>
    <property type="project" value="InterPro"/>
</dbReference>
<protein>
    <submittedName>
        <fullName evidence="8">Glucose dehydrogenase</fullName>
    </submittedName>
</protein>
<evidence type="ECO:0000259" key="7">
    <source>
        <dbReference type="PROSITE" id="PS00623"/>
    </source>
</evidence>
<evidence type="ECO:0000256" key="3">
    <source>
        <dbReference type="ARBA" id="ARBA00022630"/>
    </source>
</evidence>
<comment type="caution">
    <text evidence="8">The sequence shown here is derived from an EMBL/GenBank/DDBJ whole genome shotgun (WGS) entry which is preliminary data.</text>
</comment>
<comment type="similarity">
    <text evidence="2 6">Belongs to the GMC oxidoreductase family.</text>
</comment>